<feature type="compositionally biased region" description="Basic and acidic residues" evidence="1">
    <location>
        <begin position="122"/>
        <end position="141"/>
    </location>
</feature>
<feature type="compositionally biased region" description="Polar residues" evidence="1">
    <location>
        <begin position="74"/>
        <end position="83"/>
    </location>
</feature>
<protein>
    <submittedName>
        <fullName evidence="2">Uncharacterized protein</fullName>
    </submittedName>
</protein>
<proteinExistence type="predicted"/>
<accession>A0AAV7VIJ5</accession>
<name>A0AAV7VIJ5_PLEWA</name>
<feature type="compositionally biased region" description="Basic and acidic residues" evidence="1">
    <location>
        <begin position="102"/>
        <end position="114"/>
    </location>
</feature>
<evidence type="ECO:0000313" key="3">
    <source>
        <dbReference type="Proteomes" id="UP001066276"/>
    </source>
</evidence>
<dbReference type="EMBL" id="JANPWB010000003">
    <property type="protein sequence ID" value="KAJ1200040.1"/>
    <property type="molecule type" value="Genomic_DNA"/>
</dbReference>
<organism evidence="2 3">
    <name type="scientific">Pleurodeles waltl</name>
    <name type="common">Iberian ribbed newt</name>
    <dbReference type="NCBI Taxonomy" id="8319"/>
    <lineage>
        <taxon>Eukaryota</taxon>
        <taxon>Metazoa</taxon>
        <taxon>Chordata</taxon>
        <taxon>Craniata</taxon>
        <taxon>Vertebrata</taxon>
        <taxon>Euteleostomi</taxon>
        <taxon>Amphibia</taxon>
        <taxon>Batrachia</taxon>
        <taxon>Caudata</taxon>
        <taxon>Salamandroidea</taxon>
        <taxon>Salamandridae</taxon>
        <taxon>Pleurodelinae</taxon>
        <taxon>Pleurodeles</taxon>
    </lineage>
</organism>
<sequence length="153" mass="16227">MQPATEHQPLVFIGRRRPMISALRATLSICTVHPPHPPAVIGSESISNMPASKSQAHWLCGAKKGPKGPKGAPRTSTPGNAEQSPRGAFRFPDAPSPSVNSDQREKDEDGREWGAHTLGVVEEARTGKSEEQEKAEGRGAADDGTEAVASETL</sequence>
<reference evidence="2" key="1">
    <citation type="journal article" date="2022" name="bioRxiv">
        <title>Sequencing and chromosome-scale assembly of the giantPleurodeles waltlgenome.</title>
        <authorList>
            <person name="Brown T."/>
            <person name="Elewa A."/>
            <person name="Iarovenko S."/>
            <person name="Subramanian E."/>
            <person name="Araus A.J."/>
            <person name="Petzold A."/>
            <person name="Susuki M."/>
            <person name="Suzuki K.-i.T."/>
            <person name="Hayashi T."/>
            <person name="Toyoda A."/>
            <person name="Oliveira C."/>
            <person name="Osipova E."/>
            <person name="Leigh N.D."/>
            <person name="Simon A."/>
            <person name="Yun M.H."/>
        </authorList>
    </citation>
    <scope>NUCLEOTIDE SEQUENCE</scope>
    <source>
        <strain evidence="2">20211129_DDA</strain>
        <tissue evidence="2">Liver</tissue>
    </source>
</reference>
<evidence type="ECO:0000256" key="1">
    <source>
        <dbReference type="SAM" id="MobiDB-lite"/>
    </source>
</evidence>
<gene>
    <name evidence="2" type="ORF">NDU88_003869</name>
</gene>
<feature type="region of interest" description="Disordered" evidence="1">
    <location>
        <begin position="41"/>
        <end position="153"/>
    </location>
</feature>
<dbReference type="Proteomes" id="UP001066276">
    <property type="component" value="Chromosome 2_1"/>
</dbReference>
<comment type="caution">
    <text evidence="2">The sequence shown here is derived from an EMBL/GenBank/DDBJ whole genome shotgun (WGS) entry which is preliminary data.</text>
</comment>
<dbReference type="AlphaFoldDB" id="A0AAV7VIJ5"/>
<keyword evidence="3" id="KW-1185">Reference proteome</keyword>
<feature type="compositionally biased region" description="Polar residues" evidence="1">
    <location>
        <begin position="44"/>
        <end position="55"/>
    </location>
</feature>
<evidence type="ECO:0000313" key="2">
    <source>
        <dbReference type="EMBL" id="KAJ1200040.1"/>
    </source>
</evidence>